<proteinExistence type="inferred from homology"/>
<accession>A0ABU2WJH4</accession>
<keyword evidence="8" id="KW-1185">Reference proteome</keyword>
<comment type="similarity">
    <text evidence="5">Belongs to the YqgF HJR family.</text>
</comment>
<dbReference type="SUPFAM" id="SSF53098">
    <property type="entry name" value="Ribonuclease H-like"/>
    <property type="match status" value="1"/>
</dbReference>
<name>A0ABU2WJH4_9GAMM</name>
<comment type="function">
    <text evidence="5">Could be a nuclease involved in processing of the 5'-end of pre-16S rRNA.</text>
</comment>
<evidence type="ECO:0000256" key="1">
    <source>
        <dbReference type="ARBA" id="ARBA00022490"/>
    </source>
</evidence>
<dbReference type="RefSeq" id="WP_311365406.1">
    <property type="nucleotide sequence ID" value="NZ_JAVRIC010000016.1"/>
</dbReference>
<evidence type="ECO:0000256" key="3">
    <source>
        <dbReference type="ARBA" id="ARBA00022722"/>
    </source>
</evidence>
<dbReference type="HAMAP" id="MF_00651">
    <property type="entry name" value="Nuclease_YqgF"/>
    <property type="match status" value="1"/>
</dbReference>
<dbReference type="InterPro" id="IPR005227">
    <property type="entry name" value="YqgF"/>
</dbReference>
<dbReference type="PANTHER" id="PTHR33317">
    <property type="entry name" value="POLYNUCLEOTIDYL TRANSFERASE, RIBONUCLEASE H-LIKE SUPERFAMILY PROTEIN"/>
    <property type="match status" value="1"/>
</dbReference>
<evidence type="ECO:0000313" key="8">
    <source>
        <dbReference type="Proteomes" id="UP001254608"/>
    </source>
</evidence>
<dbReference type="EC" id="3.1.-.-" evidence="5"/>
<dbReference type="NCBIfam" id="TIGR00250">
    <property type="entry name" value="RNAse_H_YqgF"/>
    <property type="match status" value="1"/>
</dbReference>
<keyword evidence="1 5" id="KW-0963">Cytoplasm</keyword>
<dbReference type="InterPro" id="IPR037027">
    <property type="entry name" value="YqgF/RNaseH-like_dom_sf"/>
</dbReference>
<dbReference type="EMBL" id="JAVRIC010000016">
    <property type="protein sequence ID" value="MDT0498015.1"/>
    <property type="molecule type" value="Genomic_DNA"/>
</dbReference>
<dbReference type="SMART" id="SM00732">
    <property type="entry name" value="YqgFc"/>
    <property type="match status" value="1"/>
</dbReference>
<evidence type="ECO:0000256" key="4">
    <source>
        <dbReference type="ARBA" id="ARBA00022801"/>
    </source>
</evidence>
<evidence type="ECO:0000259" key="6">
    <source>
        <dbReference type="SMART" id="SM00732"/>
    </source>
</evidence>
<reference evidence="7 8" key="1">
    <citation type="submission" date="2023-09" db="EMBL/GenBank/DDBJ databases">
        <authorList>
            <person name="Rey-Velasco X."/>
        </authorList>
    </citation>
    <scope>NUCLEOTIDE SEQUENCE [LARGE SCALE GENOMIC DNA]</scope>
    <source>
        <strain evidence="7 8">W345</strain>
    </source>
</reference>
<dbReference type="Pfam" id="PF03652">
    <property type="entry name" value="RuvX"/>
    <property type="match status" value="1"/>
</dbReference>
<sequence length="142" mass="15347">MSGTVLGFDYGDKRIGVAVGETFTRSARPLATLAQDWPRIIGLIEQWRPSACVVGLPLTADGETQPVTTRALQFAATLRKRSGLPVHTCDERHSSLAAETTIRLRKAEGRRRAGAPSEIDAVAACLILEQWLNQTPIPSTPA</sequence>
<organism evidence="7 8">
    <name type="scientific">Banduia mediterranea</name>
    <dbReference type="NCBI Taxonomy" id="3075609"/>
    <lineage>
        <taxon>Bacteria</taxon>
        <taxon>Pseudomonadati</taxon>
        <taxon>Pseudomonadota</taxon>
        <taxon>Gammaproteobacteria</taxon>
        <taxon>Nevskiales</taxon>
        <taxon>Algiphilaceae</taxon>
        <taxon>Banduia</taxon>
    </lineage>
</organism>
<feature type="domain" description="YqgF/RNase H-like" evidence="6">
    <location>
        <begin position="3"/>
        <end position="98"/>
    </location>
</feature>
<comment type="subcellular location">
    <subcellularLocation>
        <location evidence="5">Cytoplasm</location>
    </subcellularLocation>
</comment>
<evidence type="ECO:0000256" key="2">
    <source>
        <dbReference type="ARBA" id="ARBA00022517"/>
    </source>
</evidence>
<dbReference type="InterPro" id="IPR012337">
    <property type="entry name" value="RNaseH-like_sf"/>
</dbReference>
<keyword evidence="2 5" id="KW-0690">Ribosome biogenesis</keyword>
<evidence type="ECO:0000313" key="7">
    <source>
        <dbReference type="EMBL" id="MDT0498015.1"/>
    </source>
</evidence>
<dbReference type="InterPro" id="IPR006641">
    <property type="entry name" value="YqgF/RNaseH-like_dom"/>
</dbReference>
<gene>
    <name evidence="7" type="primary">ruvX</name>
    <name evidence="7" type="ORF">RM530_11665</name>
</gene>
<keyword evidence="4 5" id="KW-0378">Hydrolase</keyword>
<keyword evidence="3 5" id="KW-0540">Nuclease</keyword>
<protein>
    <recommendedName>
        <fullName evidence="5">Putative pre-16S rRNA nuclease</fullName>
        <ecNumber evidence="5">3.1.-.-</ecNumber>
    </recommendedName>
</protein>
<dbReference type="CDD" id="cd16964">
    <property type="entry name" value="YqgF"/>
    <property type="match status" value="1"/>
</dbReference>
<comment type="caution">
    <text evidence="7">The sequence shown here is derived from an EMBL/GenBank/DDBJ whole genome shotgun (WGS) entry which is preliminary data.</text>
</comment>
<dbReference type="PANTHER" id="PTHR33317:SF4">
    <property type="entry name" value="POLYNUCLEOTIDYL TRANSFERASE, RIBONUCLEASE H-LIKE SUPERFAMILY PROTEIN"/>
    <property type="match status" value="1"/>
</dbReference>
<dbReference type="Gene3D" id="3.30.420.140">
    <property type="entry name" value="YqgF/RNase H-like domain"/>
    <property type="match status" value="1"/>
</dbReference>
<dbReference type="Proteomes" id="UP001254608">
    <property type="component" value="Unassembled WGS sequence"/>
</dbReference>
<evidence type="ECO:0000256" key="5">
    <source>
        <dbReference type="HAMAP-Rule" id="MF_00651"/>
    </source>
</evidence>